<evidence type="ECO:0000256" key="3">
    <source>
        <dbReference type="ARBA" id="ARBA00022629"/>
    </source>
</evidence>
<name>A0A8J6P2S8_9FIRM</name>
<keyword evidence="5" id="KW-1185">Reference proteome</keyword>
<keyword evidence="3" id="KW-0859">Xylose metabolism</keyword>
<dbReference type="RefSeq" id="WP_093988398.1">
    <property type="nucleotide sequence ID" value="NZ_FYDD01000003.1"/>
</dbReference>
<dbReference type="GO" id="GO:0042732">
    <property type="term" value="P:D-xylose metabolic process"/>
    <property type="evidence" value="ECO:0007669"/>
    <property type="project" value="UniProtKB-KW"/>
</dbReference>
<dbReference type="InterPro" id="IPR049874">
    <property type="entry name" value="ROK_cs"/>
</dbReference>
<evidence type="ECO:0000256" key="1">
    <source>
        <dbReference type="ARBA" id="ARBA00002486"/>
    </source>
</evidence>
<protein>
    <submittedName>
        <fullName evidence="4">ROK family protein</fullName>
    </submittedName>
</protein>
<dbReference type="InterPro" id="IPR036388">
    <property type="entry name" value="WH-like_DNA-bd_sf"/>
</dbReference>
<proteinExistence type="inferred from homology"/>
<dbReference type="SUPFAM" id="SSF46785">
    <property type="entry name" value="Winged helix' DNA-binding domain"/>
    <property type="match status" value="1"/>
</dbReference>
<dbReference type="InterPro" id="IPR000600">
    <property type="entry name" value="ROK"/>
</dbReference>
<gene>
    <name evidence="4" type="ORF">H8702_02435</name>
</gene>
<sequence length="397" mass="43251">MDSHKVKNMQFLRNANRAAIIKRLATQETVSRIELSSQLGLSKMAVSNIVSEMIEEHLITEVGSVPLKNGKATSSGRRPTALALVPNSINGIAVWITRYQLHCLAIEINGQIFCHLCQEIPEDADNQFISDSLRAMITRILAVNPDMNFVGIGIASIGPLDIQKKKLLAPPNFCRISNLDLGAVLENAFPYRVFLDNDMNGIAMAEQLYGIGKGLNDLVYIGIGTGVGSGIIANGKILHGNGGFAGELGHISIDPSGEYCSCGQRGCLELYTRMASLLKKCGLSSLKELRQKLSSNPVPELIAENMREYQKAVEKAFVTIANLFDPELIIVGDQMLPFLTPMLPSIEAYMNTHMFHHGSRDIRVVPSSFGTRAPLVGAGAILFQRVFSGEISLRANE</sequence>
<dbReference type="SUPFAM" id="SSF53067">
    <property type="entry name" value="Actin-like ATPase domain"/>
    <property type="match status" value="1"/>
</dbReference>
<comment type="similarity">
    <text evidence="2">Belongs to the ROK (NagC/XylR) family.</text>
</comment>
<dbReference type="PROSITE" id="PS01125">
    <property type="entry name" value="ROK"/>
    <property type="match status" value="1"/>
</dbReference>
<comment type="caution">
    <text evidence="4">The sequence shown here is derived from an EMBL/GenBank/DDBJ whole genome shotgun (WGS) entry which is preliminary data.</text>
</comment>
<dbReference type="Pfam" id="PF00480">
    <property type="entry name" value="ROK"/>
    <property type="match status" value="1"/>
</dbReference>
<dbReference type="AlphaFoldDB" id="A0A8J6P2S8"/>
<dbReference type="Gene3D" id="1.10.10.10">
    <property type="entry name" value="Winged helix-like DNA-binding domain superfamily/Winged helix DNA-binding domain"/>
    <property type="match status" value="1"/>
</dbReference>
<evidence type="ECO:0000256" key="2">
    <source>
        <dbReference type="ARBA" id="ARBA00006479"/>
    </source>
</evidence>
<dbReference type="InterPro" id="IPR036390">
    <property type="entry name" value="WH_DNA-bd_sf"/>
</dbReference>
<accession>A0A8J6P2S8</accession>
<organism evidence="4 5">
    <name type="scientific">Massiliimalia timonensis</name>
    <dbReference type="NCBI Taxonomy" id="1987501"/>
    <lineage>
        <taxon>Bacteria</taxon>
        <taxon>Bacillati</taxon>
        <taxon>Bacillota</taxon>
        <taxon>Clostridia</taxon>
        <taxon>Eubacteriales</taxon>
        <taxon>Oscillospiraceae</taxon>
        <taxon>Massiliimalia</taxon>
    </lineage>
</organism>
<reference evidence="4" key="1">
    <citation type="submission" date="2020-08" db="EMBL/GenBank/DDBJ databases">
        <title>Genome public.</title>
        <authorList>
            <person name="Liu C."/>
            <person name="Sun Q."/>
        </authorList>
    </citation>
    <scope>NUCLEOTIDE SEQUENCE</scope>
    <source>
        <strain evidence="4">NSJ-15</strain>
    </source>
</reference>
<dbReference type="EMBL" id="JACRTL010000001">
    <property type="protein sequence ID" value="MBC8609978.1"/>
    <property type="molecule type" value="Genomic_DNA"/>
</dbReference>
<dbReference type="PANTHER" id="PTHR18964">
    <property type="entry name" value="ROK (REPRESSOR, ORF, KINASE) FAMILY"/>
    <property type="match status" value="1"/>
</dbReference>
<dbReference type="PANTHER" id="PTHR18964:SF149">
    <property type="entry name" value="BIFUNCTIONAL UDP-N-ACETYLGLUCOSAMINE 2-EPIMERASE_N-ACETYLMANNOSAMINE KINASE"/>
    <property type="match status" value="1"/>
</dbReference>
<dbReference type="OrthoDB" id="9810372at2"/>
<dbReference type="Gene3D" id="3.30.420.40">
    <property type="match status" value="2"/>
</dbReference>
<dbReference type="Proteomes" id="UP000632659">
    <property type="component" value="Unassembled WGS sequence"/>
</dbReference>
<comment type="function">
    <text evidence="1">Transcriptional repressor of xylose-utilizing enzymes.</text>
</comment>
<keyword evidence="3" id="KW-0119">Carbohydrate metabolism</keyword>
<dbReference type="InterPro" id="IPR043129">
    <property type="entry name" value="ATPase_NBD"/>
</dbReference>
<evidence type="ECO:0000313" key="5">
    <source>
        <dbReference type="Proteomes" id="UP000632659"/>
    </source>
</evidence>
<evidence type="ECO:0000313" key="4">
    <source>
        <dbReference type="EMBL" id="MBC8609978.1"/>
    </source>
</evidence>